<dbReference type="InterPro" id="IPR015300">
    <property type="entry name" value="DNA-bd_pseudobarrel_sf"/>
</dbReference>
<comment type="subcellular location">
    <subcellularLocation>
        <location evidence="1">Nucleus</location>
    </subcellularLocation>
</comment>
<dbReference type="InterPro" id="IPR003340">
    <property type="entry name" value="B3_DNA-bd"/>
</dbReference>
<dbReference type="AlphaFoldDB" id="W9SFF0"/>
<evidence type="ECO:0000313" key="6">
    <source>
        <dbReference type="EMBL" id="EXC30713.1"/>
    </source>
</evidence>
<evidence type="ECO:0000313" key="7">
    <source>
        <dbReference type="Proteomes" id="UP000030645"/>
    </source>
</evidence>
<organism evidence="6 7">
    <name type="scientific">Morus notabilis</name>
    <dbReference type="NCBI Taxonomy" id="981085"/>
    <lineage>
        <taxon>Eukaryota</taxon>
        <taxon>Viridiplantae</taxon>
        <taxon>Streptophyta</taxon>
        <taxon>Embryophyta</taxon>
        <taxon>Tracheophyta</taxon>
        <taxon>Spermatophyta</taxon>
        <taxon>Magnoliopsida</taxon>
        <taxon>eudicotyledons</taxon>
        <taxon>Gunneridae</taxon>
        <taxon>Pentapetalae</taxon>
        <taxon>rosids</taxon>
        <taxon>fabids</taxon>
        <taxon>Rosales</taxon>
        <taxon>Moraceae</taxon>
        <taxon>Moreae</taxon>
        <taxon>Morus</taxon>
    </lineage>
</organism>
<evidence type="ECO:0000256" key="1">
    <source>
        <dbReference type="ARBA" id="ARBA00004123"/>
    </source>
</evidence>
<evidence type="ECO:0000256" key="3">
    <source>
        <dbReference type="ARBA" id="ARBA00023125"/>
    </source>
</evidence>
<evidence type="ECO:0000256" key="2">
    <source>
        <dbReference type="ARBA" id="ARBA00023015"/>
    </source>
</evidence>
<dbReference type="Proteomes" id="UP000030645">
    <property type="component" value="Unassembled WGS sequence"/>
</dbReference>
<protein>
    <recommendedName>
        <fullName evidence="8">TF-B3 domain-containing protein</fullName>
    </recommendedName>
</protein>
<evidence type="ECO:0000256" key="5">
    <source>
        <dbReference type="ARBA" id="ARBA00023242"/>
    </source>
</evidence>
<keyword evidence="5" id="KW-0539">Nucleus</keyword>
<accession>W9SFF0</accession>
<evidence type="ECO:0008006" key="8">
    <source>
        <dbReference type="Google" id="ProtNLM"/>
    </source>
</evidence>
<dbReference type="GO" id="GO:0003677">
    <property type="term" value="F:DNA binding"/>
    <property type="evidence" value="ECO:0007669"/>
    <property type="project" value="UniProtKB-KW"/>
</dbReference>
<keyword evidence="3" id="KW-0238">DNA-binding</keyword>
<dbReference type="EMBL" id="KE346217">
    <property type="protein sequence ID" value="EXC30713.1"/>
    <property type="molecule type" value="Genomic_DNA"/>
</dbReference>
<sequence>MKQKYTIPLIADKRMEPSFVKKLTKTDVEEKLIVKKVWLGHLLPFPIPGADAIPIAFKDESGKDYTFRLKARSPKPGENRYYLKPEFMCKEWHIYVVEKKLEVGESIYLWVDDHGHRRIKVREPPRRHMLFGTTFVY</sequence>
<dbReference type="GO" id="GO:0005634">
    <property type="term" value="C:nucleus"/>
    <property type="evidence" value="ECO:0007669"/>
    <property type="project" value="UniProtKB-SubCell"/>
</dbReference>
<dbReference type="CDD" id="cd10017">
    <property type="entry name" value="B3_DNA"/>
    <property type="match status" value="1"/>
</dbReference>
<keyword evidence="7" id="KW-1185">Reference proteome</keyword>
<keyword evidence="4" id="KW-0804">Transcription</keyword>
<name>W9SFF0_9ROSA</name>
<keyword evidence="2" id="KW-0805">Transcription regulation</keyword>
<dbReference type="Gene3D" id="2.40.330.10">
    <property type="entry name" value="DNA-binding pseudobarrel domain"/>
    <property type="match status" value="1"/>
</dbReference>
<gene>
    <name evidence="6" type="ORF">L484_027888</name>
</gene>
<proteinExistence type="predicted"/>
<evidence type="ECO:0000256" key="4">
    <source>
        <dbReference type="ARBA" id="ARBA00023163"/>
    </source>
</evidence>
<dbReference type="SUPFAM" id="SSF101936">
    <property type="entry name" value="DNA-binding pseudobarrel domain"/>
    <property type="match status" value="1"/>
</dbReference>
<reference evidence="7" key="1">
    <citation type="submission" date="2013-01" db="EMBL/GenBank/DDBJ databases">
        <title>Draft Genome Sequence of a Mulberry Tree, Morus notabilis C.K. Schneid.</title>
        <authorList>
            <person name="He N."/>
            <person name="Zhao S."/>
        </authorList>
    </citation>
    <scope>NUCLEOTIDE SEQUENCE</scope>
</reference>